<feature type="compositionally biased region" description="Polar residues" evidence="1">
    <location>
        <begin position="36"/>
        <end position="45"/>
    </location>
</feature>
<feature type="compositionally biased region" description="Polar residues" evidence="1">
    <location>
        <begin position="265"/>
        <end position="275"/>
    </location>
</feature>
<name>A0A1E3PSS5_9ASCO</name>
<organism evidence="2 3">
    <name type="scientific">Nadsonia fulvescens var. elongata DSM 6958</name>
    <dbReference type="NCBI Taxonomy" id="857566"/>
    <lineage>
        <taxon>Eukaryota</taxon>
        <taxon>Fungi</taxon>
        <taxon>Dikarya</taxon>
        <taxon>Ascomycota</taxon>
        <taxon>Saccharomycotina</taxon>
        <taxon>Dipodascomycetes</taxon>
        <taxon>Dipodascales</taxon>
        <taxon>Dipodascales incertae sedis</taxon>
        <taxon>Nadsonia</taxon>
    </lineage>
</organism>
<evidence type="ECO:0000256" key="1">
    <source>
        <dbReference type="SAM" id="MobiDB-lite"/>
    </source>
</evidence>
<feature type="region of interest" description="Disordered" evidence="1">
    <location>
        <begin position="33"/>
        <end position="56"/>
    </location>
</feature>
<gene>
    <name evidence="2" type="ORF">NADFUDRAFT_68688</name>
</gene>
<feature type="compositionally biased region" description="Low complexity" evidence="1">
    <location>
        <begin position="195"/>
        <end position="204"/>
    </location>
</feature>
<feature type="region of interest" description="Disordered" evidence="1">
    <location>
        <begin position="265"/>
        <end position="289"/>
    </location>
</feature>
<dbReference type="STRING" id="857566.A0A1E3PSS5"/>
<evidence type="ECO:0000313" key="3">
    <source>
        <dbReference type="Proteomes" id="UP000095009"/>
    </source>
</evidence>
<protein>
    <recommendedName>
        <fullName evidence="4">RNI-like protein</fullName>
    </recommendedName>
</protein>
<dbReference type="SUPFAM" id="SSF52047">
    <property type="entry name" value="RNI-like"/>
    <property type="match status" value="1"/>
</dbReference>
<keyword evidence="3" id="KW-1185">Reference proteome</keyword>
<accession>A0A1E3PSS5</accession>
<dbReference type="OrthoDB" id="8436363at2759"/>
<dbReference type="Proteomes" id="UP000095009">
    <property type="component" value="Unassembled WGS sequence"/>
</dbReference>
<feature type="compositionally biased region" description="Polar residues" evidence="1">
    <location>
        <begin position="205"/>
        <end position="230"/>
    </location>
</feature>
<sequence length="840" mass="93360">MPSSVASLNFQNTKSPELRELITEGSMLSPMVSHADLSSSSTVDSQKSRAPDSRCGSCNGVKDEFPIDNTIRGIDGPKSVVVKTSIARIGVKPLKTVAFDISTFVHDPPQLIPAKHPKPGCVIVNEDGKIDIRDAKRNTLTSSLLSSSTKNNSCPVVNSLRSNTIKTPILNAVESGSAVHNTISVPGVKSGMPKNSLSLSNSSSADTSVSIAKTTKPSSLPLASNKDQPNSKSSSLSSNRKTLEVSRNSSETSLTSLLDNELDSFTPSRHNSTATLLPLNPTKKATGAPSESLIPVLNEHTIADEEIDQRLARVISHNRAITTDVNLVNSASEDGHGNNRGMINDPDYIPPEDRDGDLVVDIQTTLASIYARCCHLREILSLPLTLNQIKGKTLRDLPLKTLRLINPRPTMIEILSFCDFIKIIPIKQLSFDNLTLSDEQIYMIFSALLWLNELERVSLKNMQFTTVNNTLNENIKENDISTKTDSEASSGAYNSWYYLCLFLLKNKSLKRLDISQTESKNAEMVHHYHWPLFIDALEKRGGIDQIVINGCVNPLSNDSTPELSLASEKNFHNFLYRACMPKTRRMGMANNPNITSRHLQIFYEWFNLPECKLEVIDFSNNDNMFKDAKDIELLTESISLSQESANRLRFVSFRNNGLSNDIQAEGKLDSISRLLDSLSLLPTLQLLDFSSNPKLFTNPTFFAKFSEIFSKPLTELDLIKNGPNINELSSDNGLFVQLRRLHLNDNGMRNRDLIILFETFLNSTSLFQISLLNNIEIESDTESAECTFPSKPLDSNKRYLISIILSILTLKLSKNIFNIDLFSEDFVKKNSITPIETKII</sequence>
<dbReference type="InterPro" id="IPR032675">
    <property type="entry name" value="LRR_dom_sf"/>
</dbReference>
<reference evidence="2 3" key="1">
    <citation type="journal article" date="2016" name="Proc. Natl. Acad. Sci. U.S.A.">
        <title>Comparative genomics of biotechnologically important yeasts.</title>
        <authorList>
            <person name="Riley R."/>
            <person name="Haridas S."/>
            <person name="Wolfe K.H."/>
            <person name="Lopes M.R."/>
            <person name="Hittinger C.T."/>
            <person name="Goeker M."/>
            <person name="Salamov A.A."/>
            <person name="Wisecaver J.H."/>
            <person name="Long T.M."/>
            <person name="Calvey C.H."/>
            <person name="Aerts A.L."/>
            <person name="Barry K.W."/>
            <person name="Choi C."/>
            <person name="Clum A."/>
            <person name="Coughlan A.Y."/>
            <person name="Deshpande S."/>
            <person name="Douglass A.P."/>
            <person name="Hanson S.J."/>
            <person name="Klenk H.-P."/>
            <person name="LaButti K.M."/>
            <person name="Lapidus A."/>
            <person name="Lindquist E.A."/>
            <person name="Lipzen A.M."/>
            <person name="Meier-Kolthoff J.P."/>
            <person name="Ohm R.A."/>
            <person name="Otillar R.P."/>
            <person name="Pangilinan J.L."/>
            <person name="Peng Y."/>
            <person name="Rokas A."/>
            <person name="Rosa C.A."/>
            <person name="Scheuner C."/>
            <person name="Sibirny A.A."/>
            <person name="Slot J.C."/>
            <person name="Stielow J.B."/>
            <person name="Sun H."/>
            <person name="Kurtzman C.P."/>
            <person name="Blackwell M."/>
            <person name="Grigoriev I.V."/>
            <person name="Jeffries T.W."/>
        </authorList>
    </citation>
    <scope>NUCLEOTIDE SEQUENCE [LARGE SCALE GENOMIC DNA]</scope>
    <source>
        <strain evidence="2 3">DSM 6958</strain>
    </source>
</reference>
<dbReference type="Gene3D" id="3.80.10.10">
    <property type="entry name" value="Ribonuclease Inhibitor"/>
    <property type="match status" value="1"/>
</dbReference>
<evidence type="ECO:0000313" key="2">
    <source>
        <dbReference type="EMBL" id="ODQ68469.1"/>
    </source>
</evidence>
<evidence type="ECO:0008006" key="4">
    <source>
        <dbReference type="Google" id="ProtNLM"/>
    </source>
</evidence>
<dbReference type="EMBL" id="KV454406">
    <property type="protein sequence ID" value="ODQ68469.1"/>
    <property type="molecule type" value="Genomic_DNA"/>
</dbReference>
<proteinExistence type="predicted"/>
<dbReference type="AlphaFoldDB" id="A0A1E3PSS5"/>
<feature type="region of interest" description="Disordered" evidence="1">
    <location>
        <begin position="185"/>
        <end position="253"/>
    </location>
</feature>